<dbReference type="InterPro" id="IPR047167">
    <property type="entry name" value="NFE2-like"/>
</dbReference>
<keyword evidence="15" id="KW-0238">DNA-binding</keyword>
<reference evidence="29 30" key="1">
    <citation type="submission" date="2019-06" db="EMBL/GenBank/DDBJ databases">
        <title>Draft genomes of female and male turbot (Scophthalmus maximus).</title>
        <authorList>
            <person name="Xu H."/>
            <person name="Xu X.-W."/>
            <person name="Shao C."/>
            <person name="Chen S."/>
        </authorList>
    </citation>
    <scope>NUCLEOTIDE SEQUENCE [LARGE SCALE GENOMIC DNA]</scope>
    <source>
        <strain evidence="29">Ysfricsl-2016a</strain>
        <tissue evidence="29">Blood</tissue>
    </source>
</reference>
<evidence type="ECO:0000256" key="8">
    <source>
        <dbReference type="ARBA" id="ARBA00022692"/>
    </source>
</evidence>
<feature type="region of interest" description="Disordered" evidence="26">
    <location>
        <begin position="627"/>
        <end position="648"/>
    </location>
</feature>
<dbReference type="GO" id="GO:0008203">
    <property type="term" value="P:cholesterol metabolic process"/>
    <property type="evidence" value="ECO:0007669"/>
    <property type="project" value="UniProtKB-KW"/>
</dbReference>
<sequence>MQREMEVKKWAGNRKLRGKTEKQKITAGIEEDTASISVTGFHLFTSLSVFCDTKTMLYLKKYFTEGLIQVAILLSLCGVMVDVGLEPYLPLSWHEMILGPTSALTQTQFHNLRNRLEVGQGLPPKNVDLDGFFTTRRLLGWVRSLDRLQIPHAELETWLVQRGPDPLPMECPDQPYLLERALAGMERDQNGLTMEPRPGLGALQEEVEVDEKEEGTPHGLHHSGALDEGGEGEEDEEEDMNPMHRHYRRTVGGGRPEGSYRELAQDEVEQSSYVDGRTGDLEQGREPVLSRIIPTDTSSLDLELHWQDLLAIMEPENTDVDMMTSFDHAQDSRPSETESVESEVLNQVCNLDNDITDQEIHQRETSLPHGFLWHLSQPEREPALLPLTPSAELDDDSLAINTRDILKNSNVNTLRRPPNHLDLLGEDTSEDFCMEESADDNSRAFNMNLPAHDLVDNVDDSPVLQNALNSEDLTSFDINFNLHDLTPSSSAPAREGNVMTQDLLISPSSVFLVDKEDVRDEDSLPSQLIDLLDDDAILDEMRLLNLVLEEGFSPEMAAKLEEEGYIECERAKQDSDITDDHSVSTMPFTEDQSEPRIHQQDGDGEADSDSGLSLDFSYSPASPCASEALYSSSSSSSSSSTSSSSCMSDVESPFYEVKDEDVEEGLFGSDMEVEVSIKQEELEEEDMGAVGGGYPDDVKKLFPVNYGDHKLLNGFPIDHDHTYNQPWSPASSPSPNTKHTKSSPKHHNPRRYHYSSSRHISETKMWSRDERRSRALKIPFSNELIVNMPVEEFNDLLTNYQLSEEQLNLVRDIRRRGKNKIAAQNCRKRKLDVVLGLEDHVSGLRRHRLRLLREKQDALRNLQEMKRRMGILYQEVFSRLRDEEGRPLDSTEYFLNFGPNGSVMVASHQQEAWVPLTVEKKSKKQRSKKK</sequence>
<feature type="compositionally biased region" description="Polar residues" evidence="26">
    <location>
        <begin position="723"/>
        <end position="737"/>
    </location>
</feature>
<organism evidence="29 30">
    <name type="scientific">Scophthalmus maximus</name>
    <name type="common">Turbot</name>
    <name type="synonym">Psetta maxima</name>
    <dbReference type="NCBI Taxonomy" id="52904"/>
    <lineage>
        <taxon>Eukaryota</taxon>
        <taxon>Metazoa</taxon>
        <taxon>Chordata</taxon>
        <taxon>Craniata</taxon>
        <taxon>Vertebrata</taxon>
        <taxon>Euteleostomi</taxon>
        <taxon>Actinopterygii</taxon>
        <taxon>Neopterygii</taxon>
        <taxon>Teleostei</taxon>
        <taxon>Neoteleostei</taxon>
        <taxon>Acanthomorphata</taxon>
        <taxon>Carangaria</taxon>
        <taxon>Pleuronectiformes</taxon>
        <taxon>Pleuronectoidei</taxon>
        <taxon>Scophthalmidae</taxon>
        <taxon>Scophthalmus</taxon>
    </lineage>
</organism>
<evidence type="ECO:0000313" key="29">
    <source>
        <dbReference type="EMBL" id="KAF0032236.1"/>
    </source>
</evidence>
<evidence type="ECO:0000256" key="12">
    <source>
        <dbReference type="ARBA" id="ARBA00023015"/>
    </source>
</evidence>
<comment type="caution">
    <text evidence="29">The sequence shown here is derived from an EMBL/GenBank/DDBJ whole genome shotgun (WGS) entry which is preliminary data.</text>
</comment>
<dbReference type="PANTHER" id="PTHR24411:SF31">
    <property type="entry name" value="ENDOPLASMIC RETICULUM MEMBRANE SENSOR NFE2L1"/>
    <property type="match status" value="1"/>
</dbReference>
<keyword evidence="19" id="KW-1207">Sterol metabolism</keyword>
<dbReference type="EMBL" id="VEVO01000013">
    <property type="protein sequence ID" value="KAF0032236.1"/>
    <property type="molecule type" value="Genomic_DNA"/>
</dbReference>
<evidence type="ECO:0000256" key="13">
    <source>
        <dbReference type="ARBA" id="ARBA00023098"/>
    </source>
</evidence>
<dbReference type="Proteomes" id="UP000438429">
    <property type="component" value="Unassembled WGS sequence"/>
</dbReference>
<proteinExistence type="inferred from homology"/>
<keyword evidence="25" id="KW-0175">Coiled coil</keyword>
<evidence type="ECO:0000256" key="9">
    <source>
        <dbReference type="ARBA" id="ARBA00022824"/>
    </source>
</evidence>
<dbReference type="AlphaFoldDB" id="A0A6A4SAL1"/>
<dbReference type="GO" id="GO:0008289">
    <property type="term" value="F:lipid binding"/>
    <property type="evidence" value="ECO:0007669"/>
    <property type="project" value="UniProtKB-KW"/>
</dbReference>
<evidence type="ECO:0000256" key="19">
    <source>
        <dbReference type="ARBA" id="ARBA00023166"/>
    </source>
</evidence>
<dbReference type="InterPro" id="IPR008917">
    <property type="entry name" value="TF_DNA-bd_sf"/>
</dbReference>
<dbReference type="GO" id="GO:0005634">
    <property type="term" value="C:nucleus"/>
    <property type="evidence" value="ECO:0007669"/>
    <property type="project" value="UniProtKB-SubCell"/>
</dbReference>
<evidence type="ECO:0000256" key="3">
    <source>
        <dbReference type="ARBA" id="ARBA00004648"/>
    </source>
</evidence>
<keyword evidence="20" id="KW-0325">Glycoprotein</keyword>
<dbReference type="Pfam" id="PF03131">
    <property type="entry name" value="bZIP_Maf"/>
    <property type="match status" value="1"/>
</dbReference>
<evidence type="ECO:0000256" key="21">
    <source>
        <dbReference type="ARBA" id="ARBA00023221"/>
    </source>
</evidence>
<accession>A0A6A4SAL1</accession>
<evidence type="ECO:0000256" key="27">
    <source>
        <dbReference type="SAM" id="Phobius"/>
    </source>
</evidence>
<evidence type="ECO:0000313" key="30">
    <source>
        <dbReference type="Proteomes" id="UP000438429"/>
    </source>
</evidence>
<dbReference type="FunFam" id="1.10.880.10:FF:000004">
    <property type="entry name" value="Nuclear factor, erythroid 2"/>
    <property type="match status" value="1"/>
</dbReference>
<keyword evidence="12" id="KW-0805">Transcription regulation</keyword>
<keyword evidence="10" id="KW-0735">Signal-anchor</keyword>
<gene>
    <name evidence="29" type="ORF">F2P81_014526</name>
</gene>
<feature type="coiled-coil region" evidence="25">
    <location>
        <begin position="848"/>
        <end position="875"/>
    </location>
</feature>
<dbReference type="SUPFAM" id="SSF47454">
    <property type="entry name" value="A DNA-binding domain in eukaryotic transcription factors"/>
    <property type="match status" value="1"/>
</dbReference>
<keyword evidence="22" id="KW-0539">Nucleus</keyword>
<feature type="region of interest" description="Disordered" evidence="26">
    <location>
        <begin position="723"/>
        <end position="765"/>
    </location>
</feature>
<keyword evidence="9" id="KW-0256">Endoplasmic reticulum</keyword>
<dbReference type="SMART" id="SM00338">
    <property type="entry name" value="BRLZ"/>
    <property type="match status" value="1"/>
</dbReference>
<feature type="domain" description="BZIP" evidence="28">
    <location>
        <begin position="814"/>
        <end position="829"/>
    </location>
</feature>
<keyword evidence="17" id="KW-0010">Activator</keyword>
<feature type="compositionally biased region" description="Acidic residues" evidence="26">
    <location>
        <begin position="228"/>
        <end position="240"/>
    </location>
</feature>
<evidence type="ECO:0000256" key="7">
    <source>
        <dbReference type="ARBA" id="ARBA00022548"/>
    </source>
</evidence>
<keyword evidence="8 27" id="KW-0812">Transmembrane</keyword>
<keyword evidence="21" id="KW-0753">Steroid metabolism</keyword>
<evidence type="ECO:0000256" key="6">
    <source>
        <dbReference type="ARBA" id="ARBA00022491"/>
    </source>
</evidence>
<evidence type="ECO:0000256" key="5">
    <source>
        <dbReference type="ARBA" id="ARBA00020485"/>
    </source>
</evidence>
<feature type="transmembrane region" description="Helical" evidence="27">
    <location>
        <begin position="62"/>
        <end position="81"/>
    </location>
</feature>
<evidence type="ECO:0000256" key="4">
    <source>
        <dbReference type="ARBA" id="ARBA00008157"/>
    </source>
</evidence>
<feature type="compositionally biased region" description="Basic residues" evidence="26">
    <location>
        <begin position="738"/>
        <end position="753"/>
    </location>
</feature>
<evidence type="ECO:0000256" key="23">
    <source>
        <dbReference type="ARBA" id="ARBA00030985"/>
    </source>
</evidence>
<dbReference type="GO" id="GO:0000981">
    <property type="term" value="F:DNA-binding transcription factor activity, RNA polymerase II-specific"/>
    <property type="evidence" value="ECO:0007669"/>
    <property type="project" value="TreeGrafter"/>
</dbReference>
<evidence type="ECO:0000256" key="25">
    <source>
        <dbReference type="SAM" id="Coils"/>
    </source>
</evidence>
<keyword evidence="16 27" id="KW-0472">Membrane</keyword>
<keyword evidence="6" id="KW-0678">Repressor</keyword>
<keyword evidence="7" id="KW-0153">Cholesterol metabolism</keyword>
<comment type="similarity">
    <text evidence="4">Belongs to the bZIP family. CNC subfamily.</text>
</comment>
<evidence type="ECO:0000256" key="10">
    <source>
        <dbReference type="ARBA" id="ARBA00022968"/>
    </source>
</evidence>
<evidence type="ECO:0000256" key="11">
    <source>
        <dbReference type="ARBA" id="ARBA00022989"/>
    </source>
</evidence>
<dbReference type="GO" id="GO:0000978">
    <property type="term" value="F:RNA polymerase II cis-regulatory region sequence-specific DNA binding"/>
    <property type="evidence" value="ECO:0007669"/>
    <property type="project" value="InterPro"/>
</dbReference>
<name>A0A6A4SAL1_SCOMX</name>
<evidence type="ECO:0000256" key="16">
    <source>
        <dbReference type="ARBA" id="ARBA00023136"/>
    </source>
</evidence>
<evidence type="ECO:0000256" key="22">
    <source>
        <dbReference type="ARBA" id="ARBA00023242"/>
    </source>
</evidence>
<evidence type="ECO:0000256" key="24">
    <source>
        <dbReference type="ARBA" id="ARBA00031659"/>
    </source>
</evidence>
<evidence type="ECO:0000256" key="18">
    <source>
        <dbReference type="ARBA" id="ARBA00023163"/>
    </source>
</evidence>
<evidence type="ECO:0000256" key="14">
    <source>
        <dbReference type="ARBA" id="ARBA00023121"/>
    </source>
</evidence>
<feature type="compositionally biased region" description="Low complexity" evidence="26">
    <location>
        <begin position="631"/>
        <end position="645"/>
    </location>
</feature>
<keyword evidence="13" id="KW-0443">Lipid metabolism</keyword>
<feature type="region of interest" description="Disordered" evidence="26">
    <location>
        <begin position="571"/>
        <end position="615"/>
    </location>
</feature>
<feature type="compositionally biased region" description="Basic and acidic residues" evidence="26">
    <location>
        <begin position="571"/>
        <end position="582"/>
    </location>
</feature>
<evidence type="ECO:0000256" key="2">
    <source>
        <dbReference type="ARBA" id="ARBA00004643"/>
    </source>
</evidence>
<evidence type="ECO:0000256" key="26">
    <source>
        <dbReference type="SAM" id="MobiDB-lite"/>
    </source>
</evidence>
<evidence type="ECO:0000256" key="20">
    <source>
        <dbReference type="ARBA" id="ARBA00023180"/>
    </source>
</evidence>
<protein>
    <recommendedName>
        <fullName evidence="5">Endoplasmic reticulum membrane sensor NFE2L1</fullName>
    </recommendedName>
    <alternativeName>
        <fullName evidence="24">Nuclear factor erythroid 2-related factor 1</fullName>
    </alternativeName>
    <alternativeName>
        <fullName evidence="23">Nuclear factor, erythroid derived 2, like 1</fullName>
    </alternativeName>
</protein>
<feature type="region of interest" description="Disordered" evidence="26">
    <location>
        <begin position="207"/>
        <end position="259"/>
    </location>
</feature>
<evidence type="ECO:0000256" key="17">
    <source>
        <dbReference type="ARBA" id="ARBA00023159"/>
    </source>
</evidence>
<evidence type="ECO:0000256" key="15">
    <source>
        <dbReference type="ARBA" id="ARBA00023125"/>
    </source>
</evidence>
<comment type="subcellular location">
    <subcellularLocation>
        <location evidence="3">Endoplasmic reticulum membrane</location>
        <topology evidence="3">Single-pass type II membrane protein</topology>
    </subcellularLocation>
    <subcellularLocation>
        <location evidence="2">Endoplasmic reticulum membrane</location>
        <topology evidence="2">Single-pass type III membrane protein</topology>
    </subcellularLocation>
    <subcellularLocation>
        <location evidence="1">Nucleus</location>
    </subcellularLocation>
</comment>
<dbReference type="PROSITE" id="PS00036">
    <property type="entry name" value="BZIP_BASIC"/>
    <property type="match status" value="1"/>
</dbReference>
<keyword evidence="18" id="KW-0804">Transcription</keyword>
<dbReference type="GO" id="GO:0005789">
    <property type="term" value="C:endoplasmic reticulum membrane"/>
    <property type="evidence" value="ECO:0007669"/>
    <property type="project" value="UniProtKB-SubCell"/>
</dbReference>
<keyword evidence="14" id="KW-0446">Lipid-binding</keyword>
<dbReference type="PANTHER" id="PTHR24411">
    <property type="entry name" value="NUCLEAR FACTOR ERYTHROID 2-RELATED FACTOR"/>
    <property type="match status" value="1"/>
</dbReference>
<dbReference type="InterPro" id="IPR004826">
    <property type="entry name" value="bZIP_Maf"/>
</dbReference>
<dbReference type="Gene3D" id="1.10.880.10">
    <property type="entry name" value="Transcription factor, Skn-1-like, DNA-binding domain"/>
    <property type="match status" value="1"/>
</dbReference>
<dbReference type="InterPro" id="IPR004827">
    <property type="entry name" value="bZIP"/>
</dbReference>
<evidence type="ECO:0000256" key="1">
    <source>
        <dbReference type="ARBA" id="ARBA00004123"/>
    </source>
</evidence>
<keyword evidence="11 27" id="KW-1133">Transmembrane helix</keyword>
<evidence type="ECO:0000259" key="28">
    <source>
        <dbReference type="PROSITE" id="PS00036"/>
    </source>
</evidence>